<accession>A0A0F7SWE0</accession>
<dbReference type="SUPFAM" id="SSF56801">
    <property type="entry name" value="Acetyl-CoA synthetase-like"/>
    <property type="match status" value="1"/>
</dbReference>
<reference evidence="5" key="1">
    <citation type="submission" date="2014-08" db="EMBL/GenBank/DDBJ databases">
        <authorList>
            <person name="Sharma Rahul"/>
            <person name="Thines Marco"/>
        </authorList>
    </citation>
    <scope>NUCLEOTIDE SEQUENCE</scope>
</reference>
<dbReference type="CDD" id="cd05941">
    <property type="entry name" value="MCS"/>
    <property type="match status" value="1"/>
</dbReference>
<dbReference type="InterPro" id="IPR042099">
    <property type="entry name" value="ANL_N_sf"/>
</dbReference>
<sequence>MTLFGFTYMVLKIVLGLTVTLAVVFVGAVYIGQNKLIYPSAYPEGSRTKVDLPTEFDMPFEDVELTAPDGTKLKAYLMLANANVKTSSEYYKSRPTIVYFCANAGNTGHRLPIAKVFVNNLRYNCLMLSYRGYGLSEGSANEKGIKTDAQTALDFVTNHDGLKETPIIFYGQSLGGAVAINLAADNPHVVKALILENTFTSIPALIPSLIPPLASLTFLIHQTWESSGKRIGELPGEMPILFLSGRKDEIVPKEEMDKLYASSLKRKLTKATTAKTSIKKPVSVFKPFDAGTHNDTVGQKDYFMHFQKAHQTAKEFAEKEAIFDPRIHRSITYTELLKDVSAFKDVLLKNVPEKDLKEARVAGLLPNGYAWVVAQWATWAAGGIFVPLLHTLPIPEMEYIIKKSRSERLICSDDLRTKAEELAKAVSLPVDPFFLPLDPQLSSSPDLPQIDETLFDQNRKAFMLFTSGSTGFPKGVPISHKSLGSQCESMSVVWGWTRDDRVLDVLPMHHIHGVVNLLLTALWNGATCEFMERFEAGAVWNRWMSAAEPQLTIFSAVPTIYSNLLQAFQRFSSEEARRDARKACERFRLMISGSAPLPGRLKNDWENVCGGGRLLERYGMTETGMILSCGLDPDSRVDGHVGYPMPGVQVKLFYEPEDSEESEGKGELTDFGIKVGTKGEIWVRGDNIFDGYWEDPATTAKEFSTDESGQRWFKTGDVGILESTKEGGFRVLGRSSVDIIKSGGEKVSALEVERAILNLADKSVKDCAVVGVPDQKWGEAVGAVVVLASTDAGDRWDVKELREKLRSQLAAFKLPQKLKIYPDTIPRNAMGKVNKKELVKTAFPEETGSAAR</sequence>
<dbReference type="InterPro" id="IPR000073">
    <property type="entry name" value="AB_hydrolase_1"/>
</dbReference>
<organism evidence="5">
    <name type="scientific">Phaffia rhodozyma</name>
    <name type="common">Yeast</name>
    <name type="synonym">Xanthophyllomyces dendrorhous</name>
    <dbReference type="NCBI Taxonomy" id="264483"/>
    <lineage>
        <taxon>Eukaryota</taxon>
        <taxon>Fungi</taxon>
        <taxon>Dikarya</taxon>
        <taxon>Basidiomycota</taxon>
        <taxon>Agaricomycotina</taxon>
        <taxon>Tremellomycetes</taxon>
        <taxon>Cystofilobasidiales</taxon>
        <taxon>Mrakiaceae</taxon>
        <taxon>Phaffia</taxon>
    </lineage>
</organism>
<feature type="transmembrane region" description="Helical" evidence="1">
    <location>
        <begin position="6"/>
        <end position="31"/>
    </location>
</feature>
<dbReference type="InterPro" id="IPR000873">
    <property type="entry name" value="AMP-dep_synth/lig_dom"/>
</dbReference>
<dbReference type="Gene3D" id="3.30.300.30">
    <property type="match status" value="1"/>
</dbReference>
<evidence type="ECO:0000259" key="4">
    <source>
        <dbReference type="Pfam" id="PF13193"/>
    </source>
</evidence>
<dbReference type="Pfam" id="PF00561">
    <property type="entry name" value="Abhydrolase_1"/>
    <property type="match status" value="1"/>
</dbReference>
<dbReference type="PROSITE" id="PS00455">
    <property type="entry name" value="AMP_BINDING"/>
    <property type="match status" value="1"/>
</dbReference>
<name>A0A0F7SWE0_PHARH</name>
<dbReference type="Gene3D" id="3.40.50.12780">
    <property type="entry name" value="N-terminal domain of ligase-like"/>
    <property type="match status" value="1"/>
</dbReference>
<keyword evidence="1" id="KW-0472">Membrane</keyword>
<dbReference type="InterPro" id="IPR020845">
    <property type="entry name" value="AMP-binding_CS"/>
</dbReference>
<evidence type="ECO:0000259" key="2">
    <source>
        <dbReference type="Pfam" id="PF00501"/>
    </source>
</evidence>
<dbReference type="Pfam" id="PF00501">
    <property type="entry name" value="AMP-binding"/>
    <property type="match status" value="1"/>
</dbReference>
<dbReference type="PANTHER" id="PTHR43201">
    <property type="entry name" value="ACYL-COA SYNTHETASE"/>
    <property type="match status" value="1"/>
</dbReference>
<feature type="domain" description="AB hydrolase-1" evidence="3">
    <location>
        <begin position="114"/>
        <end position="198"/>
    </location>
</feature>
<dbReference type="AlphaFoldDB" id="A0A0F7SWE0"/>
<evidence type="ECO:0000256" key="1">
    <source>
        <dbReference type="SAM" id="Phobius"/>
    </source>
</evidence>
<proteinExistence type="predicted"/>
<dbReference type="Pfam" id="PF13193">
    <property type="entry name" value="AMP-binding_C"/>
    <property type="match status" value="1"/>
</dbReference>
<dbReference type="GO" id="GO:0006631">
    <property type="term" value="P:fatty acid metabolic process"/>
    <property type="evidence" value="ECO:0007669"/>
    <property type="project" value="TreeGrafter"/>
</dbReference>
<dbReference type="InterPro" id="IPR045851">
    <property type="entry name" value="AMP-bd_C_sf"/>
</dbReference>
<keyword evidence="5" id="KW-0378">Hydrolase</keyword>
<dbReference type="GO" id="GO:0031956">
    <property type="term" value="F:medium-chain fatty acid-CoA ligase activity"/>
    <property type="evidence" value="ECO:0007669"/>
    <property type="project" value="TreeGrafter"/>
</dbReference>
<dbReference type="Gene3D" id="3.40.50.1820">
    <property type="entry name" value="alpha/beta hydrolase"/>
    <property type="match status" value="1"/>
</dbReference>
<dbReference type="InterPro" id="IPR029058">
    <property type="entry name" value="AB_hydrolase_fold"/>
</dbReference>
<evidence type="ECO:0000259" key="3">
    <source>
        <dbReference type="Pfam" id="PF00561"/>
    </source>
</evidence>
<feature type="domain" description="AMP-binding enzyme C-terminal" evidence="4">
    <location>
        <begin position="751"/>
        <end position="832"/>
    </location>
</feature>
<protein>
    <submittedName>
        <fullName evidence="5">Predicted alpha/beta hydrolase BEM46</fullName>
    </submittedName>
</protein>
<dbReference type="PANTHER" id="PTHR43201:SF28">
    <property type="entry name" value="ENZYME, PUTATIVE (AFU_ORTHOLOGUE AFUA_7G01530)-RELATED"/>
    <property type="match status" value="1"/>
</dbReference>
<dbReference type="GO" id="GO:0016787">
    <property type="term" value="F:hydrolase activity"/>
    <property type="evidence" value="ECO:0007669"/>
    <property type="project" value="UniProtKB-KW"/>
</dbReference>
<dbReference type="InterPro" id="IPR025110">
    <property type="entry name" value="AMP-bd_C"/>
</dbReference>
<dbReference type="SUPFAM" id="SSF53474">
    <property type="entry name" value="alpha/beta-Hydrolases"/>
    <property type="match status" value="1"/>
</dbReference>
<evidence type="ECO:0000313" key="5">
    <source>
        <dbReference type="EMBL" id="CED84403.1"/>
    </source>
</evidence>
<keyword evidence="1" id="KW-1133">Transmembrane helix</keyword>
<feature type="domain" description="AMP-dependent synthetase/ligase" evidence="2">
    <location>
        <begin position="311"/>
        <end position="693"/>
    </location>
</feature>
<keyword evidence="1" id="KW-0812">Transmembrane</keyword>
<dbReference type="EMBL" id="LN483166">
    <property type="protein sequence ID" value="CED84403.1"/>
    <property type="molecule type" value="Genomic_DNA"/>
</dbReference>